<reference evidence="1 2" key="1">
    <citation type="submission" date="2013-02" db="EMBL/GenBank/DDBJ databases">
        <title>The Genome Sequence of Acinetobacter sp. ANC 4105.</title>
        <authorList>
            <consortium name="The Broad Institute Genome Sequencing Platform"/>
            <consortium name="The Broad Institute Genome Sequencing Center for Infectious Disease"/>
            <person name="Cerqueira G."/>
            <person name="Feldgarden M."/>
            <person name="Courvalin P."/>
            <person name="Perichon B."/>
            <person name="Grillot-Courvalin C."/>
            <person name="Clermont D."/>
            <person name="Rocha E."/>
            <person name="Yoon E.-J."/>
            <person name="Nemec A."/>
            <person name="Walker B."/>
            <person name="Young S.K."/>
            <person name="Zeng Q."/>
            <person name="Gargeya S."/>
            <person name="Fitzgerald M."/>
            <person name="Haas B."/>
            <person name="Abouelleil A."/>
            <person name="Alvarado L."/>
            <person name="Arachchi H.M."/>
            <person name="Berlin A.M."/>
            <person name="Chapman S.B."/>
            <person name="Dewar J."/>
            <person name="Goldberg J."/>
            <person name="Griggs A."/>
            <person name="Gujja S."/>
            <person name="Hansen M."/>
            <person name="Howarth C."/>
            <person name="Imamovic A."/>
            <person name="Larimer J."/>
            <person name="McCowan C."/>
            <person name="Murphy C."/>
            <person name="Neiman D."/>
            <person name="Pearson M."/>
            <person name="Priest M."/>
            <person name="Roberts A."/>
            <person name="Saif S."/>
            <person name="Shea T."/>
            <person name="Sisk P."/>
            <person name="Sykes S."/>
            <person name="Wortman J."/>
            <person name="Nusbaum C."/>
            <person name="Birren B."/>
        </authorList>
    </citation>
    <scope>NUCLEOTIDE SEQUENCE [LARGE SCALE GENOMIC DNA]</scope>
    <source>
        <strain evidence="1 2">ANC 4105</strain>
    </source>
</reference>
<dbReference type="Proteomes" id="UP000013261">
    <property type="component" value="Unassembled WGS sequence"/>
</dbReference>
<dbReference type="HOGENOM" id="CLU_065549_0_0_6"/>
<dbReference type="OrthoDB" id="9815351at2"/>
<sequence length="353" mass="41869">MKVLLICPTNLKFMPYVDSYLSLLKENNISYTFLIWDRFLEEDDSCKNVFKRGPKKHQRGFFDYYLFGRFVRRHLDDNEYHKIICFGLQTAFFIRGKLRSKYSKNFIIDVRDHNKIVSLYNFENLISHSAFTVISSSGYLSWLPKEKRYLVNHNFYPENLSNIYDVDFNVENKVFISSIGALRDLEVNLKLIEKLDNDEEIQLNFHGHGDINSKLELSSVNFRNVEITGYYEKENEVNLYRNANLVNVLRYSDGINNHTALPNRLYLAPYFGRPLFAYSGTYLAQVIEKYELGLVIDSFDNVRDAVFRYFADFDALTFDKARRKFLNEIIDENSVFKREFHLFIHQVEHKEVI</sequence>
<dbReference type="RefSeq" id="WP_005186447.1">
    <property type="nucleotide sequence ID" value="NZ_KB850049.1"/>
</dbReference>
<dbReference type="SUPFAM" id="SSF53756">
    <property type="entry name" value="UDP-Glycosyltransferase/glycogen phosphorylase"/>
    <property type="match status" value="1"/>
</dbReference>
<organism evidence="1 2">
    <name type="scientific">Acinetobacter dispersus</name>
    <dbReference type="NCBI Taxonomy" id="70348"/>
    <lineage>
        <taxon>Bacteria</taxon>
        <taxon>Pseudomonadati</taxon>
        <taxon>Pseudomonadota</taxon>
        <taxon>Gammaproteobacteria</taxon>
        <taxon>Moraxellales</taxon>
        <taxon>Moraxellaceae</taxon>
        <taxon>Acinetobacter</taxon>
    </lineage>
</organism>
<proteinExistence type="predicted"/>
<accession>N9LDM6</accession>
<dbReference type="AlphaFoldDB" id="N9LDM6"/>
<name>N9LDM6_9GAMM</name>
<protein>
    <recommendedName>
        <fullName evidence="3">Glycosyl transferase family 1 domain-containing protein</fullName>
    </recommendedName>
</protein>
<evidence type="ECO:0000313" key="2">
    <source>
        <dbReference type="Proteomes" id="UP000013261"/>
    </source>
</evidence>
<gene>
    <name evidence="1" type="ORF">F904_01308</name>
</gene>
<dbReference type="PATRIC" id="fig|1217703.3.peg.1257"/>
<dbReference type="EMBL" id="APRL01000010">
    <property type="protein sequence ID" value="ENW94382.1"/>
    <property type="molecule type" value="Genomic_DNA"/>
</dbReference>
<evidence type="ECO:0008006" key="3">
    <source>
        <dbReference type="Google" id="ProtNLM"/>
    </source>
</evidence>
<dbReference type="eggNOG" id="COG0438">
    <property type="taxonomic scope" value="Bacteria"/>
</dbReference>
<evidence type="ECO:0000313" key="1">
    <source>
        <dbReference type="EMBL" id="ENW94382.1"/>
    </source>
</evidence>
<dbReference type="Gene3D" id="3.40.50.2000">
    <property type="entry name" value="Glycogen Phosphorylase B"/>
    <property type="match status" value="1"/>
</dbReference>
<comment type="caution">
    <text evidence="1">The sequence shown here is derived from an EMBL/GenBank/DDBJ whole genome shotgun (WGS) entry which is preliminary data.</text>
</comment>
<keyword evidence="2" id="KW-1185">Reference proteome</keyword>